<accession>A0A3B4G7L6</accession>
<protein>
    <submittedName>
        <fullName evidence="1">Uncharacterized protein</fullName>
    </submittedName>
</protein>
<sequence>MAPLAIIEPLATGFHLDAARAHIHDEEEKSVEQLDGKEVGPGLPIRLRALQAAMAEQHKAAGLCGAEVERYGPRFLCVPPGQCQVGRRRVEGDRLQGFHILAAEYQVTMDTDLGVSLFSQP</sequence>
<dbReference type="GeneTree" id="ENSGT00940000177141"/>
<dbReference type="AlphaFoldDB" id="A0A3B4G7L6"/>
<reference evidence="1" key="1">
    <citation type="submission" date="2023-09" db="UniProtKB">
        <authorList>
            <consortium name="Ensembl"/>
        </authorList>
    </citation>
    <scope>IDENTIFICATION</scope>
</reference>
<proteinExistence type="predicted"/>
<name>A0A3B4G7L6_9CICH</name>
<dbReference type="Ensembl" id="ENSPNYT00000018089.1">
    <property type="protein sequence ID" value="ENSPNYP00000017653.1"/>
    <property type="gene ID" value="ENSPNYG00000013354.1"/>
</dbReference>
<organism evidence="1">
    <name type="scientific">Pundamilia nyererei</name>
    <dbReference type="NCBI Taxonomy" id="303518"/>
    <lineage>
        <taxon>Eukaryota</taxon>
        <taxon>Metazoa</taxon>
        <taxon>Chordata</taxon>
        <taxon>Craniata</taxon>
        <taxon>Vertebrata</taxon>
        <taxon>Euteleostomi</taxon>
        <taxon>Actinopterygii</taxon>
        <taxon>Neopterygii</taxon>
        <taxon>Teleostei</taxon>
        <taxon>Neoteleostei</taxon>
        <taxon>Acanthomorphata</taxon>
        <taxon>Ovalentaria</taxon>
        <taxon>Cichlomorphae</taxon>
        <taxon>Cichliformes</taxon>
        <taxon>Cichlidae</taxon>
        <taxon>African cichlids</taxon>
        <taxon>Pseudocrenilabrinae</taxon>
        <taxon>Haplochromini</taxon>
        <taxon>Pundamilia</taxon>
    </lineage>
</organism>
<evidence type="ECO:0000313" key="1">
    <source>
        <dbReference type="Ensembl" id="ENSPNYP00000017653.1"/>
    </source>
</evidence>